<accession>A0AAX4JVA5</accession>
<evidence type="ECO:0000313" key="2">
    <source>
        <dbReference type="EMBL" id="WWC88505.1"/>
    </source>
</evidence>
<protein>
    <submittedName>
        <fullName evidence="2">Uncharacterized protein</fullName>
    </submittedName>
</protein>
<dbReference type="RefSeq" id="XP_066075268.1">
    <property type="nucleotide sequence ID" value="XM_066219171.1"/>
</dbReference>
<dbReference type="AlphaFoldDB" id="A0AAX4JVA5"/>
<feature type="compositionally biased region" description="Basic residues" evidence="1">
    <location>
        <begin position="560"/>
        <end position="569"/>
    </location>
</feature>
<dbReference type="Proteomes" id="UP001355207">
    <property type="component" value="Chromosome 4"/>
</dbReference>
<dbReference type="EMBL" id="CP144101">
    <property type="protein sequence ID" value="WWC88505.1"/>
    <property type="molecule type" value="Genomic_DNA"/>
</dbReference>
<gene>
    <name evidence="2" type="ORF">L201_003416</name>
</gene>
<reference evidence="2 3" key="1">
    <citation type="submission" date="2024-01" db="EMBL/GenBank/DDBJ databases">
        <title>Comparative genomics of Cryptococcus and Kwoniella reveals pathogenesis evolution and contrasting modes of karyotype evolution via chromosome fusion or intercentromeric recombination.</title>
        <authorList>
            <person name="Coelho M.A."/>
            <person name="David-Palma M."/>
            <person name="Shea T."/>
            <person name="Bowers K."/>
            <person name="McGinley-Smith S."/>
            <person name="Mohammad A.W."/>
            <person name="Gnirke A."/>
            <person name="Yurkov A.M."/>
            <person name="Nowrousian M."/>
            <person name="Sun S."/>
            <person name="Cuomo C.A."/>
            <person name="Heitman J."/>
        </authorList>
    </citation>
    <scope>NUCLEOTIDE SEQUENCE [LARGE SCALE GENOMIC DNA]</scope>
    <source>
        <strain evidence="2 3">CBS 6074</strain>
    </source>
</reference>
<feature type="compositionally biased region" description="Low complexity" evidence="1">
    <location>
        <begin position="209"/>
        <end position="219"/>
    </location>
</feature>
<evidence type="ECO:0000313" key="3">
    <source>
        <dbReference type="Proteomes" id="UP001355207"/>
    </source>
</evidence>
<organism evidence="2 3">
    <name type="scientific">Kwoniella dendrophila CBS 6074</name>
    <dbReference type="NCBI Taxonomy" id="1295534"/>
    <lineage>
        <taxon>Eukaryota</taxon>
        <taxon>Fungi</taxon>
        <taxon>Dikarya</taxon>
        <taxon>Basidiomycota</taxon>
        <taxon>Agaricomycotina</taxon>
        <taxon>Tremellomycetes</taxon>
        <taxon>Tremellales</taxon>
        <taxon>Cryptococcaceae</taxon>
        <taxon>Kwoniella</taxon>
    </lineage>
</organism>
<feature type="region of interest" description="Disordered" evidence="1">
    <location>
        <begin position="393"/>
        <end position="414"/>
    </location>
</feature>
<evidence type="ECO:0000256" key="1">
    <source>
        <dbReference type="SAM" id="MobiDB-lite"/>
    </source>
</evidence>
<proteinExistence type="predicted"/>
<feature type="region of interest" description="Disordered" evidence="1">
    <location>
        <begin position="436"/>
        <end position="487"/>
    </location>
</feature>
<feature type="region of interest" description="Disordered" evidence="1">
    <location>
        <begin position="75"/>
        <end position="94"/>
    </location>
</feature>
<feature type="compositionally biased region" description="Basic and acidic residues" evidence="1">
    <location>
        <begin position="543"/>
        <end position="559"/>
    </location>
</feature>
<feature type="region of interest" description="Disordered" evidence="1">
    <location>
        <begin position="209"/>
        <end position="241"/>
    </location>
</feature>
<dbReference type="GeneID" id="91094086"/>
<name>A0AAX4JVA5_9TREE</name>
<sequence length="569" mass="62194">MAQTISMPNSYPHFYCPSSPDPTPLRLLAFSVAEAALQPDPNSPSFNMGLGKLPTPLEMDSWSSNSSYRNGQAQWENVSSWKPNPTITTSASPNRKPLWDVVERAKERRVQERFSPASTESTLPQSPPISPASYNFVLPPNSPLASSIAAGTSPSKNVALVHPVPRKDYFPLFTQSAHPSPVKTTFSGLDQSRPPPEFVPRLSAAEFSAKAKKSSTVTAKHGRSKSDIGSPATESPEFTLEEKVKARSKLPSVPSRLPSLAQIQARISTEHKRCTSAGSDTPTKSVPRIRTVLRTESQESIEVIKTPTEESPRREARIVLASVLNRRSPSPPLATVSKDKEPRLAPFLRERTSGRLSGGKARPISMPPMSLGELPSFEAICKANATVQPTKPALKVTPPKERSTSFTVSTSGNIPSPTKGSFPWIMKNGLITPTESRFKPFSLSTPPSARSMTPSPRRSFTSPASPTESTRSMNSTFSSPSLSVPMITCTPAPQTIVKDGIEQDSDEEGEVDDVVLFEGDSSFDIESALGDSEIDEQELKEEEELKEKEEREKRAEAMKKRLMLRRKSE</sequence>
<feature type="region of interest" description="Disordered" evidence="1">
    <location>
        <begin position="527"/>
        <end position="569"/>
    </location>
</feature>
<keyword evidence="3" id="KW-1185">Reference proteome</keyword>
<feature type="compositionally biased region" description="Polar residues" evidence="1">
    <location>
        <begin position="75"/>
        <end position="93"/>
    </location>
</feature>
<feature type="compositionally biased region" description="Polar residues" evidence="1">
    <location>
        <begin position="404"/>
        <end position="414"/>
    </location>
</feature>
<feature type="compositionally biased region" description="Acidic residues" evidence="1">
    <location>
        <begin position="532"/>
        <end position="542"/>
    </location>
</feature>
<feature type="compositionally biased region" description="Polar residues" evidence="1">
    <location>
        <begin position="442"/>
        <end position="482"/>
    </location>
</feature>